<dbReference type="KEGG" id="ngf:FRF71_01955"/>
<evidence type="ECO:0000313" key="2">
    <source>
        <dbReference type="Proteomes" id="UP000321172"/>
    </source>
</evidence>
<dbReference type="RefSeq" id="WP_147088976.1">
    <property type="nucleotide sequence ID" value="NZ_BAABJD010000002.1"/>
</dbReference>
<evidence type="ECO:0000313" key="1">
    <source>
        <dbReference type="EMBL" id="QEA14995.1"/>
    </source>
</evidence>
<dbReference type="InterPro" id="IPR023187">
    <property type="entry name" value="Tscrpt_reg_MarR-type_CS"/>
</dbReference>
<reference evidence="1 2" key="1">
    <citation type="journal article" date="2013" name="J. Microbiol. Biotechnol.">
        <title>Novosphingobium ginsenosidimutans sp. nov., with the ability to convert ginsenoside.</title>
        <authorList>
            <person name="Kim J.K."/>
            <person name="He D."/>
            <person name="Liu Q.M."/>
            <person name="Park H.Y."/>
            <person name="Jung M.S."/>
            <person name="Yoon M.H."/>
            <person name="Kim S.C."/>
            <person name="Im W.T."/>
        </authorList>
    </citation>
    <scope>NUCLEOTIDE SEQUENCE [LARGE SCALE GENOMIC DNA]</scope>
    <source>
        <strain evidence="1 2">FW-6</strain>
    </source>
</reference>
<keyword evidence="2" id="KW-1185">Reference proteome</keyword>
<dbReference type="EMBL" id="CP042345">
    <property type="protein sequence ID" value="QEA14995.1"/>
    <property type="molecule type" value="Genomic_DNA"/>
</dbReference>
<organism evidence="1 2">
    <name type="scientific">Novosphingobium ginsenosidimutans</name>
    <dbReference type="NCBI Taxonomy" id="1176536"/>
    <lineage>
        <taxon>Bacteria</taxon>
        <taxon>Pseudomonadati</taxon>
        <taxon>Pseudomonadota</taxon>
        <taxon>Alphaproteobacteria</taxon>
        <taxon>Sphingomonadales</taxon>
        <taxon>Sphingomonadaceae</taxon>
        <taxon>Novosphingobium</taxon>
    </lineage>
</organism>
<dbReference type="AlphaFoldDB" id="A0A5B8S2B5"/>
<protein>
    <submittedName>
        <fullName evidence="1">MarR family transcriptional regulator</fullName>
    </submittedName>
</protein>
<gene>
    <name evidence="1" type="ORF">FRF71_01955</name>
</gene>
<dbReference type="SUPFAM" id="SSF46785">
    <property type="entry name" value="Winged helix' DNA-binding domain"/>
    <property type="match status" value="1"/>
</dbReference>
<dbReference type="OrthoDB" id="7594920at2"/>
<proteinExistence type="predicted"/>
<dbReference type="InterPro" id="IPR036388">
    <property type="entry name" value="WH-like_DNA-bd_sf"/>
</dbReference>
<accession>A0A5B8S2B5</accession>
<dbReference type="InterPro" id="IPR036390">
    <property type="entry name" value="WH_DNA-bd_sf"/>
</dbReference>
<dbReference type="Proteomes" id="UP000321172">
    <property type="component" value="Chromosome"/>
</dbReference>
<dbReference type="Gene3D" id="1.10.10.10">
    <property type="entry name" value="Winged helix-like DNA-binding domain superfamily/Winged helix DNA-binding domain"/>
    <property type="match status" value="1"/>
</dbReference>
<name>A0A5B8S2B5_9SPHN</name>
<sequence>MKVQVEENNLQEQLRDLGAYLLQLADGRAAPRPNSEVVSLEDRSARPDGAPIDDSIRLRNIAREEYRRRRSRGDYFDEYLFAEPAWDILLDLYVAHVDEIRISVTSACLASSSPSTTALRWVAILEGQGLVKRTGDKADQRRTWVALTDLGVQKMTNYLRGKLASARPNRSKYA</sequence>
<dbReference type="PROSITE" id="PS01117">
    <property type="entry name" value="HTH_MARR_1"/>
    <property type="match status" value="1"/>
</dbReference>